<accession>N6Z4U2</accession>
<dbReference type="Gene3D" id="3.30.1150.10">
    <property type="match status" value="1"/>
</dbReference>
<reference evidence="7 8" key="1">
    <citation type="submission" date="2012-09" db="EMBL/GenBank/DDBJ databases">
        <title>Draft Genome Sequences of 6 Strains from Genus Thauera.</title>
        <authorList>
            <person name="Liu B."/>
            <person name="Shapleigh J.P."/>
            <person name="Frostegard A.H."/>
        </authorList>
    </citation>
    <scope>NUCLEOTIDE SEQUENCE [LARGE SCALE GENOMIC DNA]</scope>
    <source>
        <strain evidence="8">47Lol / DSM 12138</strain>
    </source>
</reference>
<dbReference type="Pfam" id="PF03544">
    <property type="entry name" value="TonB_C"/>
    <property type="match status" value="1"/>
</dbReference>
<dbReference type="eggNOG" id="COG0810">
    <property type="taxonomic scope" value="Bacteria"/>
</dbReference>
<feature type="compositionally biased region" description="Low complexity" evidence="5">
    <location>
        <begin position="30"/>
        <end position="39"/>
    </location>
</feature>
<feature type="domain" description="TonB C-terminal" evidence="6">
    <location>
        <begin position="70"/>
        <end position="160"/>
    </location>
</feature>
<evidence type="ECO:0000313" key="8">
    <source>
        <dbReference type="Proteomes" id="UP000013232"/>
    </source>
</evidence>
<keyword evidence="3" id="KW-1133">Transmembrane helix</keyword>
<keyword evidence="4" id="KW-0472">Membrane</keyword>
<comment type="caution">
    <text evidence="7">The sequence shown here is derived from an EMBL/GenBank/DDBJ whole genome shotgun (WGS) entry which is preliminary data.</text>
</comment>
<dbReference type="AlphaFoldDB" id="N6Z4U2"/>
<gene>
    <name evidence="7" type="ORF">C666_05895</name>
</gene>
<feature type="non-terminal residue" evidence="7">
    <location>
        <position position="1"/>
    </location>
</feature>
<evidence type="ECO:0000256" key="5">
    <source>
        <dbReference type="SAM" id="MobiDB-lite"/>
    </source>
</evidence>
<organism evidence="7 8">
    <name type="scientific">Thauera linaloolentis (strain DSM 12138 / JCM 21573 / CCUG 41526 / CIP 105981 / IAM 15112 / NBRC 102519 / 47Lol)</name>
    <dbReference type="NCBI Taxonomy" id="1123367"/>
    <lineage>
        <taxon>Bacteria</taxon>
        <taxon>Pseudomonadati</taxon>
        <taxon>Pseudomonadota</taxon>
        <taxon>Betaproteobacteria</taxon>
        <taxon>Rhodocyclales</taxon>
        <taxon>Zoogloeaceae</taxon>
        <taxon>Thauera</taxon>
    </lineage>
</organism>
<keyword evidence="8" id="KW-1185">Reference proteome</keyword>
<feature type="region of interest" description="Disordered" evidence="5">
    <location>
        <begin position="1"/>
        <end position="64"/>
    </location>
</feature>
<dbReference type="SUPFAM" id="SSF74653">
    <property type="entry name" value="TolA/TonB C-terminal domain"/>
    <property type="match status" value="1"/>
</dbReference>
<evidence type="ECO:0000256" key="2">
    <source>
        <dbReference type="ARBA" id="ARBA00022692"/>
    </source>
</evidence>
<evidence type="ECO:0000259" key="6">
    <source>
        <dbReference type="PROSITE" id="PS52015"/>
    </source>
</evidence>
<dbReference type="PROSITE" id="PS52015">
    <property type="entry name" value="TONB_CTD"/>
    <property type="match status" value="1"/>
</dbReference>
<keyword evidence="2" id="KW-0812">Transmembrane</keyword>
<feature type="compositionally biased region" description="Pro residues" evidence="5">
    <location>
        <begin position="8"/>
        <end position="20"/>
    </location>
</feature>
<dbReference type="GO" id="GO:0016020">
    <property type="term" value="C:membrane"/>
    <property type="evidence" value="ECO:0007669"/>
    <property type="project" value="UniProtKB-SubCell"/>
</dbReference>
<feature type="compositionally biased region" description="Pro residues" evidence="5">
    <location>
        <begin position="43"/>
        <end position="54"/>
    </location>
</feature>
<sequence>AAPRPRVAAPPKPAAAPPPDAFAEAPEEVPPVAETAPVEQSAPPAPPQPAPAAPARPAQANGDAIPSDYVNQVYARINRIAAGRYPKAAALRRQEGRIGYTLQLAPSGQLIDFQLEPSGIEALDRAAAEALRAAAPFPPLPDLGAGSYRLSGAIVYRLGG</sequence>
<dbReference type="InterPro" id="IPR006260">
    <property type="entry name" value="TonB/TolA_C"/>
</dbReference>
<evidence type="ECO:0000256" key="1">
    <source>
        <dbReference type="ARBA" id="ARBA00004167"/>
    </source>
</evidence>
<name>N6Z4U2_THAL4</name>
<evidence type="ECO:0000256" key="4">
    <source>
        <dbReference type="ARBA" id="ARBA00023136"/>
    </source>
</evidence>
<proteinExistence type="predicted"/>
<evidence type="ECO:0000313" key="7">
    <source>
        <dbReference type="EMBL" id="ENO89428.1"/>
    </source>
</evidence>
<dbReference type="InterPro" id="IPR037682">
    <property type="entry name" value="TonB_C"/>
</dbReference>
<dbReference type="STRING" id="1123367.GCA_000621305_02989"/>
<dbReference type="EMBL" id="AMXE01000014">
    <property type="protein sequence ID" value="ENO89428.1"/>
    <property type="molecule type" value="Genomic_DNA"/>
</dbReference>
<evidence type="ECO:0000256" key="3">
    <source>
        <dbReference type="ARBA" id="ARBA00022989"/>
    </source>
</evidence>
<protein>
    <submittedName>
        <fullName evidence="7">TonB family protein</fullName>
    </submittedName>
</protein>
<dbReference type="OrthoDB" id="9135560at2"/>
<dbReference type="NCBIfam" id="TIGR01352">
    <property type="entry name" value="tonB_Cterm"/>
    <property type="match status" value="1"/>
</dbReference>
<dbReference type="Proteomes" id="UP000013232">
    <property type="component" value="Unassembled WGS sequence"/>
</dbReference>
<dbReference type="RefSeq" id="WP_004335438.1">
    <property type="nucleotide sequence ID" value="NZ_AMXE01000014.1"/>
</dbReference>
<comment type="subcellular location">
    <subcellularLocation>
        <location evidence="1">Membrane</location>
        <topology evidence="1">Single-pass membrane protein</topology>
    </subcellularLocation>
</comment>
<dbReference type="GO" id="GO:0055085">
    <property type="term" value="P:transmembrane transport"/>
    <property type="evidence" value="ECO:0007669"/>
    <property type="project" value="InterPro"/>
</dbReference>